<dbReference type="OrthoDB" id="1926799at2759"/>
<feature type="compositionally biased region" description="Low complexity" evidence="8">
    <location>
        <begin position="211"/>
        <end position="225"/>
    </location>
</feature>
<evidence type="ECO:0000256" key="6">
    <source>
        <dbReference type="ARBA" id="ARBA00023242"/>
    </source>
</evidence>
<protein>
    <submittedName>
        <fullName evidence="10">ERF084 protein</fullName>
    </submittedName>
</protein>
<dbReference type="PRINTS" id="PR00367">
    <property type="entry name" value="ETHRSPELEMNT"/>
</dbReference>
<proteinExistence type="inferred from homology"/>
<organism evidence="10 11">
    <name type="scientific">Hibiscus syriacus</name>
    <name type="common">Rose of Sharon</name>
    <dbReference type="NCBI Taxonomy" id="106335"/>
    <lineage>
        <taxon>Eukaryota</taxon>
        <taxon>Viridiplantae</taxon>
        <taxon>Streptophyta</taxon>
        <taxon>Embryophyta</taxon>
        <taxon>Tracheophyta</taxon>
        <taxon>Spermatophyta</taxon>
        <taxon>Magnoliopsida</taxon>
        <taxon>eudicotyledons</taxon>
        <taxon>Gunneridae</taxon>
        <taxon>Pentapetalae</taxon>
        <taxon>rosids</taxon>
        <taxon>malvids</taxon>
        <taxon>Malvales</taxon>
        <taxon>Malvaceae</taxon>
        <taxon>Malvoideae</taxon>
        <taxon>Hibiscus</taxon>
    </lineage>
</organism>
<feature type="domain" description="AP2/ERF" evidence="9">
    <location>
        <begin position="150"/>
        <end position="207"/>
    </location>
</feature>
<dbReference type="SUPFAM" id="SSF54171">
    <property type="entry name" value="DNA-binding domain"/>
    <property type="match status" value="1"/>
</dbReference>
<sequence>MRSPAIVHYRSIQAVPYFNAPEASKASWHNNRPDGLSQIPSCSSMVAPTHFYKRNCQPFCTEIADVFSSNIFDKNNENEPETKMETGPEMPPILDGIAAVVGQHVLFGDNTNPAENNHSNGSDRSGFVSASQRFGANKRELSISVPVQKSYRGVRKRPWGRWSAEIRDRVGRCRHWLGTFDTAEEAARAYDAAARRLRGSKAKTNFEIPSALPALSSPSTSSSSLEAKKVKGKAKTERKCAVVTSVDQLFSCDSSLRGNEGKRKLELELKLGVGLNSKGTTSNN</sequence>
<evidence type="ECO:0000256" key="8">
    <source>
        <dbReference type="SAM" id="MobiDB-lite"/>
    </source>
</evidence>
<evidence type="ECO:0000256" key="2">
    <source>
        <dbReference type="ARBA" id="ARBA00022745"/>
    </source>
</evidence>
<evidence type="ECO:0000256" key="5">
    <source>
        <dbReference type="ARBA" id="ARBA00023163"/>
    </source>
</evidence>
<accession>A0A6A3A4S3</accession>
<feature type="region of interest" description="Disordered" evidence="8">
    <location>
        <begin position="109"/>
        <end position="128"/>
    </location>
</feature>
<keyword evidence="6" id="KW-0539">Nucleus</keyword>
<dbReference type="GO" id="GO:0003677">
    <property type="term" value="F:DNA binding"/>
    <property type="evidence" value="ECO:0007669"/>
    <property type="project" value="UniProtKB-KW"/>
</dbReference>
<dbReference type="FunFam" id="3.30.730.10:FF:000001">
    <property type="entry name" value="Ethylene-responsive transcription factor 2"/>
    <property type="match status" value="1"/>
</dbReference>
<dbReference type="EMBL" id="VEPZ02001040">
    <property type="protein sequence ID" value="KAE8699294.1"/>
    <property type="molecule type" value="Genomic_DNA"/>
</dbReference>
<dbReference type="InterPro" id="IPR036955">
    <property type="entry name" value="AP2/ERF_dom_sf"/>
</dbReference>
<keyword evidence="5" id="KW-0804">Transcription</keyword>
<dbReference type="PANTHER" id="PTHR31677:SF75">
    <property type="entry name" value="ETHYLENE-RESPONSIVE TRANSCRIPTION FACTOR ERF084"/>
    <property type="match status" value="1"/>
</dbReference>
<dbReference type="InterPro" id="IPR001471">
    <property type="entry name" value="AP2/ERF_dom"/>
</dbReference>
<dbReference type="GO" id="GO:0003700">
    <property type="term" value="F:DNA-binding transcription factor activity"/>
    <property type="evidence" value="ECO:0007669"/>
    <property type="project" value="InterPro"/>
</dbReference>
<keyword evidence="3" id="KW-0805">Transcription regulation</keyword>
<evidence type="ECO:0000313" key="11">
    <source>
        <dbReference type="Proteomes" id="UP000436088"/>
    </source>
</evidence>
<dbReference type="SMART" id="SM00380">
    <property type="entry name" value="AP2"/>
    <property type="match status" value="1"/>
</dbReference>
<keyword evidence="4" id="KW-0238">DNA-binding</keyword>
<dbReference type="Gene3D" id="3.30.730.10">
    <property type="entry name" value="AP2/ERF domain"/>
    <property type="match status" value="1"/>
</dbReference>
<comment type="caution">
    <text evidence="10">The sequence shown here is derived from an EMBL/GenBank/DDBJ whole genome shotgun (WGS) entry which is preliminary data.</text>
</comment>
<dbReference type="Proteomes" id="UP000436088">
    <property type="component" value="Unassembled WGS sequence"/>
</dbReference>
<keyword evidence="2" id="KW-0936">Ethylene signaling pathway</keyword>
<dbReference type="GO" id="GO:0005634">
    <property type="term" value="C:nucleus"/>
    <property type="evidence" value="ECO:0007669"/>
    <property type="project" value="UniProtKB-SubCell"/>
</dbReference>
<gene>
    <name evidence="10" type="ORF">F3Y22_tig00110580pilonHSYRG00014</name>
</gene>
<dbReference type="PROSITE" id="PS51032">
    <property type="entry name" value="AP2_ERF"/>
    <property type="match status" value="1"/>
</dbReference>
<dbReference type="PANTHER" id="PTHR31677">
    <property type="entry name" value="AP2 DOMAIN CLASS TRANSCRIPTION FACTOR"/>
    <property type="match status" value="1"/>
</dbReference>
<name>A0A6A3A4S3_HIBSY</name>
<dbReference type="CDD" id="cd00018">
    <property type="entry name" value="AP2"/>
    <property type="match status" value="1"/>
</dbReference>
<evidence type="ECO:0000256" key="7">
    <source>
        <dbReference type="ARBA" id="ARBA00024343"/>
    </source>
</evidence>
<reference evidence="10" key="1">
    <citation type="submission" date="2019-09" db="EMBL/GenBank/DDBJ databases">
        <title>Draft genome information of white flower Hibiscus syriacus.</title>
        <authorList>
            <person name="Kim Y.-M."/>
        </authorList>
    </citation>
    <scope>NUCLEOTIDE SEQUENCE [LARGE SCALE GENOMIC DNA]</scope>
    <source>
        <strain evidence="10">YM2019G1</strain>
    </source>
</reference>
<comment type="subcellular location">
    <subcellularLocation>
        <location evidence="1">Nucleus</location>
    </subcellularLocation>
</comment>
<keyword evidence="11" id="KW-1185">Reference proteome</keyword>
<dbReference type="AlphaFoldDB" id="A0A6A3A4S3"/>
<dbReference type="GO" id="GO:0009873">
    <property type="term" value="P:ethylene-activated signaling pathway"/>
    <property type="evidence" value="ECO:0007669"/>
    <property type="project" value="UniProtKB-KW"/>
</dbReference>
<dbReference type="Pfam" id="PF00847">
    <property type="entry name" value="AP2"/>
    <property type="match status" value="1"/>
</dbReference>
<evidence type="ECO:0000256" key="3">
    <source>
        <dbReference type="ARBA" id="ARBA00023015"/>
    </source>
</evidence>
<feature type="region of interest" description="Disordered" evidence="8">
    <location>
        <begin position="211"/>
        <end position="230"/>
    </location>
</feature>
<evidence type="ECO:0000259" key="9">
    <source>
        <dbReference type="PROSITE" id="PS51032"/>
    </source>
</evidence>
<dbReference type="InterPro" id="IPR016177">
    <property type="entry name" value="DNA-bd_dom_sf"/>
</dbReference>
<comment type="similarity">
    <text evidence="7">Belongs to the AP2/ERF transcription factor family. ERF subfamily.</text>
</comment>
<evidence type="ECO:0000313" key="10">
    <source>
        <dbReference type="EMBL" id="KAE8699294.1"/>
    </source>
</evidence>
<evidence type="ECO:0000256" key="4">
    <source>
        <dbReference type="ARBA" id="ARBA00023125"/>
    </source>
</evidence>
<evidence type="ECO:0000256" key="1">
    <source>
        <dbReference type="ARBA" id="ARBA00004123"/>
    </source>
</evidence>